<reference evidence="2 3" key="1">
    <citation type="submission" date="2018-05" db="EMBL/GenBank/DDBJ databases">
        <title>complete genome sequence of Aquabacterium olei NBRC 110486.</title>
        <authorList>
            <person name="Tang B."/>
            <person name="Chang J."/>
            <person name="Zhang L."/>
            <person name="Yang H."/>
        </authorList>
    </citation>
    <scope>NUCLEOTIDE SEQUENCE [LARGE SCALE GENOMIC DNA]</scope>
    <source>
        <strain evidence="2 3">NBRC 110486</strain>
    </source>
</reference>
<dbReference type="EMBL" id="CP029210">
    <property type="protein sequence ID" value="AWI52478.1"/>
    <property type="molecule type" value="Genomic_DNA"/>
</dbReference>
<evidence type="ECO:0000256" key="1">
    <source>
        <dbReference type="SAM" id="SignalP"/>
    </source>
</evidence>
<evidence type="ECO:0000313" key="3">
    <source>
        <dbReference type="Proteomes" id="UP000244892"/>
    </source>
</evidence>
<sequence length="354" mass="38343">MSLSRTPFRPSAPRLLSALVVAGAVAAPAAQAKQLLCVWDVAGKTGDVYAAATDFVVAMQKAGAEMELKSYVDERVAVEDYRAGQCDGVIATAFRTRQFNSLAGSLDSIGSTTVVKGGKVDINASYEVVRKVVQVFASPQANKLMVEGNHEIGGIFPLGAAYPIVRDRTINTVEELSGKKIAAFDYDKAQSVMIQRIGAQPVSVDVTNIGPKFNNGFVDMVTLPAVAFKPFELYKGIGTKGGIGRFPILIPTVQVVLNKNKFPEGFGEKSRQYWLSQFDRALNIVQTAEKGIPAAMWDDIPAEAVPKYVLMFRESRIEIAKQGIYNKQGLNIIKRARCSVNPSDAECATKTEID</sequence>
<dbReference type="InterPro" id="IPR038404">
    <property type="entry name" value="TRAP_DctP_sf"/>
</dbReference>
<name>A0A2U8FNQ6_9BURK</name>
<organism evidence="2 3">
    <name type="scientific">Aquabacterium olei</name>
    <dbReference type="NCBI Taxonomy" id="1296669"/>
    <lineage>
        <taxon>Bacteria</taxon>
        <taxon>Pseudomonadati</taxon>
        <taxon>Pseudomonadota</taxon>
        <taxon>Betaproteobacteria</taxon>
        <taxon>Burkholderiales</taxon>
        <taxon>Aquabacterium</taxon>
    </lineage>
</organism>
<dbReference type="KEGG" id="aon:DEH84_02840"/>
<dbReference type="RefSeq" id="WP_109034596.1">
    <property type="nucleotide sequence ID" value="NZ_CP029210.1"/>
</dbReference>
<keyword evidence="3" id="KW-1185">Reference proteome</keyword>
<evidence type="ECO:0000313" key="2">
    <source>
        <dbReference type="EMBL" id="AWI52478.1"/>
    </source>
</evidence>
<gene>
    <name evidence="2" type="ORF">DEH84_02840</name>
</gene>
<dbReference type="OrthoDB" id="6716943at2"/>
<dbReference type="Gene3D" id="3.40.190.170">
    <property type="entry name" value="Bacterial extracellular solute-binding protein, family 7"/>
    <property type="match status" value="1"/>
</dbReference>
<feature type="chain" id="PRO_5015972951" description="AdeT" evidence="1">
    <location>
        <begin position="33"/>
        <end position="354"/>
    </location>
</feature>
<dbReference type="InterPro" id="IPR045758">
    <property type="entry name" value="AdeT1/2"/>
</dbReference>
<proteinExistence type="predicted"/>
<dbReference type="Proteomes" id="UP000244892">
    <property type="component" value="Chromosome"/>
</dbReference>
<evidence type="ECO:0008006" key="4">
    <source>
        <dbReference type="Google" id="ProtNLM"/>
    </source>
</evidence>
<accession>A0A2U8FNQ6</accession>
<dbReference type="AlphaFoldDB" id="A0A2U8FNQ6"/>
<feature type="signal peptide" evidence="1">
    <location>
        <begin position="1"/>
        <end position="32"/>
    </location>
</feature>
<dbReference type="Pfam" id="PF19582">
    <property type="entry name" value="AdeT1_2"/>
    <property type="match status" value="1"/>
</dbReference>
<protein>
    <recommendedName>
        <fullName evidence="4">AdeT</fullName>
    </recommendedName>
</protein>
<keyword evidence="1" id="KW-0732">Signal</keyword>